<feature type="domain" description="Bacterial Ig-like" evidence="1">
    <location>
        <begin position="49"/>
        <end position="143"/>
    </location>
</feature>
<feature type="non-terminal residue" evidence="2">
    <location>
        <position position="196"/>
    </location>
</feature>
<feature type="non-terminal residue" evidence="2">
    <location>
        <position position="1"/>
    </location>
</feature>
<dbReference type="AlphaFoldDB" id="A0A9W7KMM7"/>
<dbReference type="InterPro" id="IPR044048">
    <property type="entry name" value="Big_12"/>
</dbReference>
<dbReference type="Pfam" id="PF19078">
    <property type="entry name" value="Big_12"/>
    <property type="match status" value="1"/>
</dbReference>
<keyword evidence="3" id="KW-1185">Reference proteome</keyword>
<proteinExistence type="predicted"/>
<reference evidence="2 3" key="1">
    <citation type="submission" date="2018-07" db="EMBL/GenBank/DDBJ databases">
        <title>Genome sequence of Azospirillum sp. ATCC 49961.</title>
        <authorList>
            <person name="Sant'Anna F.H."/>
            <person name="Baldani J.I."/>
            <person name="Zilli J.E."/>
            <person name="Reis V.M."/>
            <person name="Hartmann A."/>
            <person name="Cruz L."/>
            <person name="de Souza E.M."/>
            <person name="de Oliveira Pedrosa F."/>
            <person name="Passaglia L.M.P."/>
        </authorList>
    </citation>
    <scope>NUCLEOTIDE SEQUENCE [LARGE SCALE GENOMIC DNA]</scope>
    <source>
        <strain evidence="2 3">ATCC 49961</strain>
    </source>
</reference>
<protein>
    <recommendedName>
        <fullName evidence="1">Bacterial Ig-like domain-containing protein</fullName>
    </recommendedName>
</protein>
<evidence type="ECO:0000259" key="1">
    <source>
        <dbReference type="Pfam" id="PF19078"/>
    </source>
</evidence>
<evidence type="ECO:0000313" key="3">
    <source>
        <dbReference type="Proteomes" id="UP000480854"/>
    </source>
</evidence>
<comment type="caution">
    <text evidence="2">The sequence shown here is derived from an EMBL/GenBank/DDBJ whole genome shotgun (WGS) entry which is preliminary data.</text>
</comment>
<gene>
    <name evidence="2" type="ORF">DS843_30910</name>
</gene>
<evidence type="ECO:0000313" key="2">
    <source>
        <dbReference type="EMBL" id="KAA0675604.1"/>
    </source>
</evidence>
<dbReference type="EMBL" id="QOKW01000102">
    <property type="protein sequence ID" value="KAA0675604.1"/>
    <property type="molecule type" value="Genomic_DNA"/>
</dbReference>
<name>A0A9W7KMM7_9PROT</name>
<dbReference type="Proteomes" id="UP000480854">
    <property type="component" value="Unassembled WGS sequence"/>
</dbReference>
<sequence length="196" mass="19017">GTAPFTGSGSLTGLTAGTAYDLYVVGKDSAGNLMSSPVKVDVSTAAPADTTPPTVSSIAVSGSPAANASSISYTVTFSESVTGVDTSDFTLTKTGTANGTIGSISGSGTTYTVTVTGITGAGTLRLDLNGTGTGIQDQATTPNAISGGFTTGGTHTVDRAAPSFDVAAAASSITTTGFSLSASLDEAGTIYYVLVA</sequence>
<accession>A0A9W7KMM7</accession>
<dbReference type="RefSeq" id="WP_208852374.1">
    <property type="nucleotide sequence ID" value="NZ_QOKW01000102.1"/>
</dbReference>
<organism evidence="2 3">
    <name type="scientific">Roseomonas genomospecies 6</name>
    <dbReference type="NCBI Taxonomy" id="214106"/>
    <lineage>
        <taxon>Bacteria</taxon>
        <taxon>Pseudomonadati</taxon>
        <taxon>Pseudomonadota</taxon>
        <taxon>Alphaproteobacteria</taxon>
        <taxon>Acetobacterales</taxon>
        <taxon>Roseomonadaceae</taxon>
        <taxon>Roseomonas</taxon>
    </lineage>
</organism>